<dbReference type="Pfam" id="PF02383">
    <property type="entry name" value="Syja_N"/>
    <property type="match status" value="1"/>
</dbReference>
<dbReference type="GO" id="GO:0005737">
    <property type="term" value="C:cytoplasm"/>
    <property type="evidence" value="ECO:0007669"/>
    <property type="project" value="UniProtKB-SubCell"/>
</dbReference>
<dbReference type="InterPro" id="IPR002013">
    <property type="entry name" value="SAC_dom"/>
</dbReference>
<dbReference type="InterPro" id="IPR036691">
    <property type="entry name" value="Endo/exonu/phosph_ase_sf"/>
</dbReference>
<keyword evidence="12" id="KW-1185">Reference proteome</keyword>
<keyword evidence="8" id="KW-0653">Protein transport</keyword>
<dbReference type="GeneID" id="42004695"/>
<keyword evidence="6" id="KW-0963">Cytoplasm</keyword>
<feature type="compositionally biased region" description="Polar residues" evidence="9">
    <location>
        <begin position="975"/>
        <end position="984"/>
    </location>
</feature>
<dbReference type="STRING" id="1806994.A0A507C213"/>
<dbReference type="Pfam" id="PF22669">
    <property type="entry name" value="Exo_endo_phos2"/>
    <property type="match status" value="1"/>
</dbReference>
<dbReference type="OrthoDB" id="405996at2759"/>
<accession>A0A507C213</accession>
<comment type="caution">
    <text evidence="11">The sequence shown here is derived from an EMBL/GenBank/DDBJ whole genome shotgun (WGS) entry which is preliminary data.</text>
</comment>
<dbReference type="AlphaFoldDB" id="A0A507C213"/>
<evidence type="ECO:0000313" key="11">
    <source>
        <dbReference type="EMBL" id="TPX33752.1"/>
    </source>
</evidence>
<evidence type="ECO:0000256" key="9">
    <source>
        <dbReference type="SAM" id="MobiDB-lite"/>
    </source>
</evidence>
<dbReference type="InterPro" id="IPR000300">
    <property type="entry name" value="IPPc"/>
</dbReference>
<proteinExistence type="inferred from homology"/>
<organism evidence="11 12">
    <name type="scientific">Synchytrium microbalum</name>
    <dbReference type="NCBI Taxonomy" id="1806994"/>
    <lineage>
        <taxon>Eukaryota</taxon>
        <taxon>Fungi</taxon>
        <taxon>Fungi incertae sedis</taxon>
        <taxon>Chytridiomycota</taxon>
        <taxon>Chytridiomycota incertae sedis</taxon>
        <taxon>Chytridiomycetes</taxon>
        <taxon>Synchytriales</taxon>
        <taxon>Synchytriaceae</taxon>
        <taxon>Synchytrium</taxon>
    </lineage>
</organism>
<dbReference type="PANTHER" id="PTHR11200:SF257">
    <property type="entry name" value="PHOSPHOINOSITIDE 5-PHOSPHATASE"/>
    <property type="match status" value="1"/>
</dbReference>
<comment type="subcellular location">
    <subcellularLocation>
        <location evidence="1">Cytoplasm</location>
    </subcellularLocation>
</comment>
<dbReference type="EC" id="3.1.3.36" evidence="4"/>
<gene>
    <name evidence="11" type="ORF">SmJEL517_g03470</name>
</gene>
<evidence type="ECO:0000256" key="8">
    <source>
        <dbReference type="ARBA" id="ARBA00022927"/>
    </source>
</evidence>
<dbReference type="EMBL" id="QEAO01000018">
    <property type="protein sequence ID" value="TPX33752.1"/>
    <property type="molecule type" value="Genomic_DNA"/>
</dbReference>
<feature type="compositionally biased region" description="Basic and acidic residues" evidence="9">
    <location>
        <begin position="884"/>
        <end position="894"/>
    </location>
</feature>
<evidence type="ECO:0000256" key="3">
    <source>
        <dbReference type="ARBA" id="ARBA00009678"/>
    </source>
</evidence>
<evidence type="ECO:0000256" key="2">
    <source>
        <dbReference type="ARBA" id="ARBA00008943"/>
    </source>
</evidence>
<evidence type="ECO:0000256" key="6">
    <source>
        <dbReference type="ARBA" id="ARBA00022490"/>
    </source>
</evidence>
<evidence type="ECO:0000256" key="4">
    <source>
        <dbReference type="ARBA" id="ARBA00013044"/>
    </source>
</evidence>
<feature type="region of interest" description="Disordered" evidence="9">
    <location>
        <begin position="934"/>
        <end position="984"/>
    </location>
</feature>
<evidence type="ECO:0000256" key="1">
    <source>
        <dbReference type="ARBA" id="ARBA00004496"/>
    </source>
</evidence>
<evidence type="ECO:0000313" key="12">
    <source>
        <dbReference type="Proteomes" id="UP000319731"/>
    </source>
</evidence>
<dbReference type="PROSITE" id="PS50275">
    <property type="entry name" value="SAC"/>
    <property type="match status" value="1"/>
</dbReference>
<dbReference type="GO" id="GO:0004439">
    <property type="term" value="F:phosphatidylinositol-4,5-bisphosphate 5-phosphatase activity"/>
    <property type="evidence" value="ECO:0007669"/>
    <property type="project" value="UniProtKB-EC"/>
</dbReference>
<comment type="similarity">
    <text evidence="3">In the central section; belongs to the inositol 1,4,5-trisphosphate 5-phosphatase family.</text>
</comment>
<dbReference type="SUPFAM" id="SSF56219">
    <property type="entry name" value="DNase I-like"/>
    <property type="match status" value="1"/>
</dbReference>
<sequence>MQVGDLEGSPIFKINKVAFYSLLNSRYDDHPSNQLVLIPSNNPDQQEPPTAFAHPCSALMKLLSTGSFYFSPTYDLTRAAQKRYTSGTKKDSQDPFASPISFDDKPWSNLFENADSHFVWNRHMLSPLLTVREQELSMDEKVEVDKGGCLVQIMQGFVGMVDYRQGSFMARMAIISRLSCKKAGTRFNARGLNDDGHVSNFVESEFLFYTKYYVLSFLQIRGSVPVFWEQIGVQLQTKIDIARGPESTAPAVRKHFLELQERYDKVHIIDLLSQNPSSAEIGLGEAYRYHIRALTDQKMYIPYTPFDFHAVVKQGDYDRLSILLQKPDIRASLDDFSYFLADTQSGNPVAQQNGVMRINCLDCLDRTNVIECLLARYIIEKHVASTDTSGFNPSEDVTFVDLYNNLWADNADMLSKIYTGTGAIKSAYTRKGKQTLMGFVTDAAKSVNRFYINNFQDKGRQEAIDLLLGKTTLQSDPILLRNPLYEEVAAEMEKRSNEYSSKNKINVVVGTFNVNGKGGEGDRLERWLVSERAKSPDMYVLGIQEMIELTANQMITADTAALRQRWDATLLDAINKTSRVPYVLLRSLHLVALGIFIFVRPEHAERIRNVEVSMKRTGMGGMAGNKGGVSVSLNFNDTSMCFVSAHLAAGEKNVDERNRDYRTITDGLDFRGKLVKDHDLVFWLGDFNYRINLTNEEVRDYVNRNQLDHLYLYDQLHEMRKDGAAFEGFHEGPIRFKPTYKYDNGTDTYDSGEKARAPAWTDRVLWRGRGINLLEYDRAELYSSDHRPVRGAFEVECLVIDRPKREKIRSDLYKARAGTSKNISIKDSKPAPALPPRRDNKLPSNSSNPNMFPTSNGGVVLKTPPIPPPSRKANDYPTVPATYAREDLGRKPTEAKPVASNVGSNASLASTTSAATTISYPPVQSSFAREDLRTNVTAATVKTPPQPPPPRLPNRGPAATEKAVTSDAGALPAPSTANANWWDK</sequence>
<evidence type="ECO:0000256" key="5">
    <source>
        <dbReference type="ARBA" id="ARBA00022448"/>
    </source>
</evidence>
<reference evidence="11 12" key="1">
    <citation type="journal article" date="2019" name="Sci. Rep.">
        <title>Comparative genomics of chytrid fungi reveal insights into the obligate biotrophic and pathogenic lifestyle of Synchytrium endobioticum.</title>
        <authorList>
            <person name="van de Vossenberg B.T.L.H."/>
            <person name="Warris S."/>
            <person name="Nguyen H.D.T."/>
            <person name="van Gent-Pelzer M.P.E."/>
            <person name="Joly D.L."/>
            <person name="van de Geest H.C."/>
            <person name="Bonants P.J.M."/>
            <person name="Smith D.S."/>
            <person name="Levesque C.A."/>
            <person name="van der Lee T.A.J."/>
        </authorList>
    </citation>
    <scope>NUCLEOTIDE SEQUENCE [LARGE SCALE GENOMIC DNA]</scope>
    <source>
        <strain evidence="11 12">JEL517</strain>
    </source>
</reference>
<dbReference type="Gene3D" id="3.60.10.10">
    <property type="entry name" value="Endonuclease/exonuclease/phosphatase"/>
    <property type="match status" value="1"/>
</dbReference>
<name>A0A507C213_9FUNG</name>
<dbReference type="InterPro" id="IPR046985">
    <property type="entry name" value="IP5"/>
</dbReference>
<keyword evidence="7" id="KW-0378">Hydrolase</keyword>
<dbReference type="GO" id="GO:0046856">
    <property type="term" value="P:phosphatidylinositol dephosphorylation"/>
    <property type="evidence" value="ECO:0007669"/>
    <property type="project" value="InterPro"/>
</dbReference>
<dbReference type="SMART" id="SM00128">
    <property type="entry name" value="IPPc"/>
    <property type="match status" value="1"/>
</dbReference>
<comment type="similarity">
    <text evidence="2">Belongs to the synaptojanin family.</text>
</comment>
<evidence type="ECO:0000259" key="10">
    <source>
        <dbReference type="PROSITE" id="PS50275"/>
    </source>
</evidence>
<protein>
    <recommendedName>
        <fullName evidence="4">phosphoinositide 5-phosphatase</fullName>
        <ecNumber evidence="4">3.1.3.36</ecNumber>
    </recommendedName>
</protein>
<dbReference type="RefSeq" id="XP_031024669.1">
    <property type="nucleotide sequence ID" value="XM_031169398.1"/>
</dbReference>
<dbReference type="PANTHER" id="PTHR11200">
    <property type="entry name" value="INOSITOL 5-PHOSPHATASE"/>
    <property type="match status" value="1"/>
</dbReference>
<feature type="region of interest" description="Disordered" evidence="9">
    <location>
        <begin position="820"/>
        <end position="910"/>
    </location>
</feature>
<dbReference type="GO" id="GO:0015031">
    <property type="term" value="P:protein transport"/>
    <property type="evidence" value="ECO:0007669"/>
    <property type="project" value="UniProtKB-KW"/>
</dbReference>
<dbReference type="Proteomes" id="UP000319731">
    <property type="component" value="Unassembled WGS sequence"/>
</dbReference>
<feature type="domain" description="SAC" evidence="10">
    <location>
        <begin position="59"/>
        <end position="420"/>
    </location>
</feature>
<feature type="compositionally biased region" description="Polar residues" evidence="9">
    <location>
        <begin position="842"/>
        <end position="857"/>
    </location>
</feature>
<keyword evidence="5" id="KW-0813">Transport</keyword>
<evidence type="ECO:0000256" key="7">
    <source>
        <dbReference type="ARBA" id="ARBA00022801"/>
    </source>
</evidence>
<dbReference type="FunFam" id="3.60.10.10:FF:000029">
    <property type="entry name" value="Inositol polyphosphate 5-phosphatase"/>
    <property type="match status" value="1"/>
</dbReference>